<dbReference type="InterPro" id="IPR013718">
    <property type="entry name" value="COQ9_C"/>
</dbReference>
<sequence length="253" mass="28391">MNRIAFSRFAARPLARTYHSVGQSSASPAQLVQDALGLQPKAASVLLKTLDTQVPAHGFSETAITTELRSQGLSDAARQVFPHGRGGVLDLVLTHLVRERARLFEFAEETSLVRSEKTLLDNVSALVRRRIQGNEPIGEHLSDVLSKLALPTNMGASLKELHALSDDIWFLAGDESHDFSWYNRRLVLSSLYVSTEMFMSQDRSSGYRDTYEFLERRLAEANTAKYVYESVGEWSWFNALAVYNIQKAFFSRG</sequence>
<dbReference type="Gene3D" id="1.10.357.10">
    <property type="entry name" value="Tetracycline Repressor, domain 2"/>
    <property type="match status" value="1"/>
</dbReference>
<dbReference type="STRING" id="1173061.A0A0J9X2L1"/>
<comment type="subcellular location">
    <subcellularLocation>
        <location evidence="1 8">Mitochondrion</location>
    </subcellularLocation>
</comment>
<proteinExistence type="inferred from homology"/>
<accession>A0A0J9X2L1</accession>
<name>A0A0J9X2L1_GEOCN</name>
<evidence type="ECO:0000256" key="6">
    <source>
        <dbReference type="ARBA" id="ARBA00023121"/>
    </source>
</evidence>
<protein>
    <recommendedName>
        <fullName evidence="8">Ubiquinone biosynthesis protein</fullName>
    </recommendedName>
</protein>
<dbReference type="GO" id="GO:0005743">
    <property type="term" value="C:mitochondrial inner membrane"/>
    <property type="evidence" value="ECO:0007669"/>
    <property type="project" value="TreeGrafter"/>
</dbReference>
<dbReference type="NCBIfam" id="TIGR02396">
    <property type="entry name" value="diverge_rpsU"/>
    <property type="match status" value="1"/>
</dbReference>
<feature type="domain" description="COQ9 C-terminal" evidence="9">
    <location>
        <begin position="155"/>
        <end position="223"/>
    </location>
</feature>
<dbReference type="UniPathway" id="UPA00232"/>
<keyword evidence="11" id="KW-1185">Reference proteome</keyword>
<comment type="caution">
    <text evidence="10">The sequence shown here is derived from an EMBL/GenBank/DDBJ whole genome shotgun (WGS) entry which is preliminary data.</text>
</comment>
<dbReference type="PANTHER" id="PTHR21427">
    <property type="entry name" value="UBIQUINONE BIOSYNTHESIS PROTEIN COQ9, MITOCHONDRIAL"/>
    <property type="match status" value="1"/>
</dbReference>
<dbReference type="GO" id="GO:0006744">
    <property type="term" value="P:ubiquinone biosynthetic process"/>
    <property type="evidence" value="ECO:0007669"/>
    <property type="project" value="UniProtKB-UniRule"/>
</dbReference>
<evidence type="ECO:0000259" key="9">
    <source>
        <dbReference type="Pfam" id="PF08511"/>
    </source>
</evidence>
<reference evidence="10" key="1">
    <citation type="submission" date="2014-03" db="EMBL/GenBank/DDBJ databases">
        <authorList>
            <person name="Casaregola S."/>
        </authorList>
    </citation>
    <scope>NUCLEOTIDE SEQUENCE [LARGE SCALE GENOMIC DNA]</scope>
    <source>
        <strain evidence="10">CLIB 918</strain>
    </source>
</reference>
<dbReference type="OrthoDB" id="619536at2759"/>
<dbReference type="PANTHER" id="PTHR21427:SF19">
    <property type="entry name" value="UBIQUINONE BIOSYNTHESIS PROTEIN COQ9, MITOCHONDRIAL"/>
    <property type="match status" value="1"/>
</dbReference>
<evidence type="ECO:0000256" key="4">
    <source>
        <dbReference type="ARBA" id="ARBA00022688"/>
    </source>
</evidence>
<comment type="pathway">
    <text evidence="2 8">Cofactor biosynthesis; ubiquinone biosynthesis.</text>
</comment>
<keyword evidence="10" id="KW-0830">Ubiquinone</keyword>
<organism evidence="10 11">
    <name type="scientific">Geotrichum candidum</name>
    <name type="common">Oospora lactis</name>
    <name type="synonym">Dipodascus geotrichum</name>
    <dbReference type="NCBI Taxonomy" id="1173061"/>
    <lineage>
        <taxon>Eukaryota</taxon>
        <taxon>Fungi</taxon>
        <taxon>Dikarya</taxon>
        <taxon>Ascomycota</taxon>
        <taxon>Saccharomycotina</taxon>
        <taxon>Dipodascomycetes</taxon>
        <taxon>Dipodascales</taxon>
        <taxon>Dipodascaceae</taxon>
        <taxon>Geotrichum</taxon>
    </lineage>
</organism>
<evidence type="ECO:0000313" key="10">
    <source>
        <dbReference type="EMBL" id="CDO51255.1"/>
    </source>
</evidence>
<dbReference type="EMBL" id="CCBN010000001">
    <property type="protein sequence ID" value="CDO51255.1"/>
    <property type="molecule type" value="Genomic_DNA"/>
</dbReference>
<keyword evidence="5" id="KW-0809">Transit peptide</keyword>
<dbReference type="AlphaFoldDB" id="A0A0J9X2L1"/>
<dbReference type="InterPro" id="IPR012762">
    <property type="entry name" value="Ubiq_biosynth_COQ9"/>
</dbReference>
<gene>
    <name evidence="10" type="ORF">BN980_GECA01s03211g</name>
</gene>
<evidence type="ECO:0000256" key="2">
    <source>
        <dbReference type="ARBA" id="ARBA00004749"/>
    </source>
</evidence>
<evidence type="ECO:0000256" key="3">
    <source>
        <dbReference type="ARBA" id="ARBA00010766"/>
    </source>
</evidence>
<comment type="function">
    <text evidence="8">Membrane-associated protein that warps the membrane surface to access and bind aromatic isoprenes with high specificity, including ubiquinone (CoQ) isoprene intermediates and presents them directly to Coq7, therefore facilitating the Coq7-mediated hydroxylase step. Participates in the biosynthesis of coenzyme Q, also named ubiquinone, an essential lipid-soluble electron transporter for aerobic cellular respiration.</text>
</comment>
<keyword evidence="7 8" id="KW-0496">Mitochondrion</keyword>
<dbReference type="Pfam" id="PF08511">
    <property type="entry name" value="COQ9"/>
    <property type="match status" value="1"/>
</dbReference>
<keyword evidence="4 8" id="KW-0831">Ubiquinone biosynthesis</keyword>
<dbReference type="GO" id="GO:0008289">
    <property type="term" value="F:lipid binding"/>
    <property type="evidence" value="ECO:0007669"/>
    <property type="project" value="UniProtKB-UniRule"/>
</dbReference>
<dbReference type="Proteomes" id="UP000242525">
    <property type="component" value="Unassembled WGS sequence"/>
</dbReference>
<evidence type="ECO:0000256" key="5">
    <source>
        <dbReference type="ARBA" id="ARBA00022946"/>
    </source>
</evidence>
<keyword evidence="6 8" id="KW-0446">Lipid-binding</keyword>
<evidence type="ECO:0000256" key="1">
    <source>
        <dbReference type="ARBA" id="ARBA00004173"/>
    </source>
</evidence>
<evidence type="ECO:0000313" key="11">
    <source>
        <dbReference type="Proteomes" id="UP000242525"/>
    </source>
</evidence>
<evidence type="ECO:0000256" key="8">
    <source>
        <dbReference type="RuleBase" id="RU366063"/>
    </source>
</evidence>
<evidence type="ECO:0000256" key="7">
    <source>
        <dbReference type="ARBA" id="ARBA00023128"/>
    </source>
</evidence>
<comment type="similarity">
    <text evidence="3 8">Belongs to the COQ9 family.</text>
</comment>